<evidence type="ECO:0000313" key="2">
    <source>
        <dbReference type="EMBL" id="QSB06874.1"/>
    </source>
</evidence>
<dbReference type="SUPFAM" id="SSF56801">
    <property type="entry name" value="Acetyl-CoA synthetase-like"/>
    <property type="match status" value="1"/>
</dbReference>
<dbReference type="AlphaFoldDB" id="A0A895XNE1"/>
<gene>
    <name evidence="2" type="ORF">JQS30_08305</name>
</gene>
<dbReference type="InterPro" id="IPR000873">
    <property type="entry name" value="AMP-dep_synth/lig_dom"/>
</dbReference>
<dbReference type="PROSITE" id="PS00455">
    <property type="entry name" value="AMP_BINDING"/>
    <property type="match status" value="1"/>
</dbReference>
<evidence type="ECO:0000259" key="1">
    <source>
        <dbReference type="Pfam" id="PF00501"/>
    </source>
</evidence>
<name>A0A895XNE1_9ACTN</name>
<sequence>MESVLNHIVAQRPTGGTMTVARLGSQNTVPLSEVWDRAHALGVQLRAEGIDRGDRVGIVASNGLDWVLLDLACLFTGVETAGFEPGKFTADAQLAQRYGLRAVYTDDASALVAARPGGPVRSLAEVVRRAHAMSAEASDSVSGRELIEYGPTDTTSVKFTSGSTGVPKGLAATVGSIDSSLHAVQGIMRHQVGDNLFVFLPLSLLQQRYWVYSALRWGHDVTVTTYESAFAVLGSHAPTVVMGVPGFFGAAMRHIEGQLPEDASFKQRRSAAVELFGPNIRYLWTGSAPADMRVLGFFTDVGLPIYEGYGLNETCIVSKNYPGANRTGSVGKVLPGKEVFIDEGVVCVRSDHPVNHSYAFAADGESEKMFRPGGVVRTGDLGHIDADGYLYIHGRADDVVVLDNGKKIVVRPIEARLRASEAIAECIVYCRDQTELVAIASSDGVADPNAVAQALKKANAEAEPDEQIRRVILAQEPFSIAAGTLTSQFKPVRRAIVDKYEKSIFDPKAGIHAT</sequence>
<dbReference type="PANTHER" id="PTHR43272">
    <property type="entry name" value="LONG-CHAIN-FATTY-ACID--COA LIGASE"/>
    <property type="match status" value="1"/>
</dbReference>
<accession>A0A895XNE1</accession>
<dbReference type="PANTHER" id="PTHR43272:SF52">
    <property type="entry name" value="AMP-DEPENDENT SYNTHETASE_LIGASE DOMAIN-CONTAINING PROTEIN"/>
    <property type="match status" value="1"/>
</dbReference>
<dbReference type="EMBL" id="CP070496">
    <property type="protein sequence ID" value="QSB06874.1"/>
    <property type="molecule type" value="Genomic_DNA"/>
</dbReference>
<dbReference type="Pfam" id="PF23562">
    <property type="entry name" value="AMP-binding_C_3"/>
    <property type="match status" value="1"/>
</dbReference>
<dbReference type="GO" id="GO:0004467">
    <property type="term" value="F:long-chain fatty acid-CoA ligase activity"/>
    <property type="evidence" value="ECO:0007669"/>
    <property type="project" value="TreeGrafter"/>
</dbReference>
<feature type="domain" description="AMP-dependent synthetase/ligase" evidence="1">
    <location>
        <begin position="24"/>
        <end position="341"/>
    </location>
</feature>
<dbReference type="Gene3D" id="3.40.50.12780">
    <property type="entry name" value="N-terminal domain of ligase-like"/>
    <property type="match status" value="1"/>
</dbReference>
<reference evidence="2" key="1">
    <citation type="submission" date="2021-02" db="EMBL/GenBank/DDBJ databases">
        <title>Natronoglycomyces albus gen. nov., sp. nov, a haloalkaliphilic actinobacterium from a soda solonchak soil.</title>
        <authorList>
            <person name="Sorokin D.Y."/>
            <person name="Khijniak T.V."/>
            <person name="Zakharycheva A.P."/>
            <person name="Boueva O.V."/>
            <person name="Ariskina E.V."/>
            <person name="Hahnke R.L."/>
            <person name="Bunk B."/>
            <person name="Sproer C."/>
            <person name="Schumann P."/>
            <person name="Evtushenko L.I."/>
            <person name="Kublanov I.V."/>
        </authorList>
    </citation>
    <scope>NUCLEOTIDE SEQUENCE</scope>
    <source>
        <strain evidence="2">DSM 106290</strain>
    </source>
</reference>
<dbReference type="Proteomes" id="UP000662939">
    <property type="component" value="Chromosome"/>
</dbReference>
<dbReference type="KEGG" id="nav:JQS30_08305"/>
<dbReference type="InterPro" id="IPR020845">
    <property type="entry name" value="AMP-binding_CS"/>
</dbReference>
<organism evidence="2 3">
    <name type="scientific">Natronoglycomyces albus</name>
    <dbReference type="NCBI Taxonomy" id="2811108"/>
    <lineage>
        <taxon>Bacteria</taxon>
        <taxon>Bacillati</taxon>
        <taxon>Actinomycetota</taxon>
        <taxon>Actinomycetes</taxon>
        <taxon>Glycomycetales</taxon>
        <taxon>Glycomycetaceae</taxon>
        <taxon>Natronoglycomyces</taxon>
    </lineage>
</organism>
<dbReference type="Pfam" id="PF00501">
    <property type="entry name" value="AMP-binding"/>
    <property type="match status" value="1"/>
</dbReference>
<protein>
    <submittedName>
        <fullName evidence="2">AMP-binding protein</fullName>
    </submittedName>
</protein>
<proteinExistence type="predicted"/>
<keyword evidence="3" id="KW-1185">Reference proteome</keyword>
<dbReference type="InterPro" id="IPR042099">
    <property type="entry name" value="ANL_N_sf"/>
</dbReference>
<evidence type="ECO:0000313" key="3">
    <source>
        <dbReference type="Proteomes" id="UP000662939"/>
    </source>
</evidence>
<dbReference type="GO" id="GO:0016020">
    <property type="term" value="C:membrane"/>
    <property type="evidence" value="ECO:0007669"/>
    <property type="project" value="TreeGrafter"/>
</dbReference>